<dbReference type="PROSITE" id="PS50110">
    <property type="entry name" value="RESPONSE_REGULATORY"/>
    <property type="match status" value="1"/>
</dbReference>
<dbReference type="PROSITE" id="PS00676">
    <property type="entry name" value="SIGMA54_INTERACT_2"/>
    <property type="match status" value="1"/>
</dbReference>
<dbReference type="SUPFAM" id="SSF52540">
    <property type="entry name" value="P-loop containing nucleoside triphosphate hydrolases"/>
    <property type="match status" value="1"/>
</dbReference>
<organism evidence="11 12">
    <name type="scientific">Desulfoglaeba alkanexedens ALDC</name>
    <dbReference type="NCBI Taxonomy" id="980445"/>
    <lineage>
        <taxon>Bacteria</taxon>
        <taxon>Pseudomonadati</taxon>
        <taxon>Thermodesulfobacteriota</taxon>
        <taxon>Syntrophobacteria</taxon>
        <taxon>Syntrophobacterales</taxon>
        <taxon>Syntrophobacteraceae</taxon>
        <taxon>Desulfoglaeba</taxon>
    </lineage>
</organism>
<dbReference type="RefSeq" id="WP_137424133.1">
    <property type="nucleotide sequence ID" value="NZ_CP040098.1"/>
</dbReference>
<reference evidence="11 12" key="2">
    <citation type="submission" date="2019-05" db="EMBL/GenBank/DDBJ databases">
        <authorList>
            <person name="Suflita J.M."/>
            <person name="Marks C.R."/>
        </authorList>
    </citation>
    <scope>NUCLEOTIDE SEQUENCE [LARGE SCALE GENOMIC DNA]</scope>
    <source>
        <strain evidence="11 12">ALDC</strain>
    </source>
</reference>
<dbReference type="GO" id="GO:0000160">
    <property type="term" value="P:phosphorelay signal transduction system"/>
    <property type="evidence" value="ECO:0007669"/>
    <property type="project" value="UniProtKB-KW"/>
</dbReference>
<dbReference type="Gene3D" id="3.40.50.300">
    <property type="entry name" value="P-loop containing nucleotide triphosphate hydrolases"/>
    <property type="match status" value="1"/>
</dbReference>
<keyword evidence="7" id="KW-0804">Transcription</keyword>
<name>A0A4P8L342_9BACT</name>
<protein>
    <submittedName>
        <fullName evidence="11">Sigma-54-dependent Fis family transcriptional regulator</fullName>
    </submittedName>
</protein>
<sequence>MTTPAERTPRILIVDDERSMREFLEIMLLKEGYAVRSAVHGQEALDILAKERFDLVITDIRMKPVGGLEVLKGCKARYPNTVVIIISAYASTETAVAAMKEGAYDYLPKPFKIDEMRTVIRNALQSRGEEPLPADRQGPLYYGCLIGESPPMRRVYELIERVAKTSSNVLITGESGTGKELVAKAIHRQSPRHDRPFVAVNCGGVPESLIESELFGFKRGAFTGAAATHKGLVEAAQGGTLFLDEIGELSPTLQVKLLRLVQEKTVRMIGDTDDIPVDVRIVSATNRDLEAMVIEGAFREDLYYRLNVIQLRLPPLRERREDVPLLAEYFLDKFRKEFQKDIKKISSYAMDILKGYDFPGNVRELENIIERGVALESSSIILPDSLTLASFKRGRQPEAGGFLPSLPPEGLDLNHFLADIEKEILVQALNQARGVKQRAAELLGLTFRSFRYRLLKYGLTSEDEPKEG</sequence>
<dbReference type="Pfam" id="PF00158">
    <property type="entry name" value="Sigma54_activat"/>
    <property type="match status" value="1"/>
</dbReference>
<keyword evidence="5" id="KW-0805">Transcription regulation</keyword>
<dbReference type="FunFam" id="3.40.50.300:FF:000006">
    <property type="entry name" value="DNA-binding transcriptional regulator NtrC"/>
    <property type="match status" value="1"/>
</dbReference>
<keyword evidence="4" id="KW-0902">Two-component regulatory system</keyword>
<evidence type="ECO:0000256" key="5">
    <source>
        <dbReference type="ARBA" id="ARBA00023015"/>
    </source>
</evidence>
<dbReference type="Pfam" id="PF02954">
    <property type="entry name" value="HTH_8"/>
    <property type="match status" value="1"/>
</dbReference>
<reference evidence="11 12" key="1">
    <citation type="submission" date="2019-05" db="EMBL/GenBank/DDBJ databases">
        <title>The Complete Genome Sequence of the n-alkane-degrading Desulfoglaeba alkanexedens ALDC reveals multiple alkylsuccinate synthase gene clusters.</title>
        <authorList>
            <person name="Callaghan A.V."/>
            <person name="Davidova I.A."/>
            <person name="Duncan K.E."/>
            <person name="Morris B."/>
            <person name="McInerney M.J."/>
        </authorList>
    </citation>
    <scope>NUCLEOTIDE SEQUENCE [LARGE SCALE GENOMIC DNA]</scope>
    <source>
        <strain evidence="11 12">ALDC</strain>
    </source>
</reference>
<dbReference type="Pfam" id="PF00072">
    <property type="entry name" value="Response_reg"/>
    <property type="match status" value="1"/>
</dbReference>
<feature type="domain" description="Response regulatory" evidence="10">
    <location>
        <begin position="10"/>
        <end position="124"/>
    </location>
</feature>
<dbReference type="Gene3D" id="1.10.8.60">
    <property type="match status" value="1"/>
</dbReference>
<dbReference type="SUPFAM" id="SSF52172">
    <property type="entry name" value="CheY-like"/>
    <property type="match status" value="1"/>
</dbReference>
<dbReference type="GO" id="GO:0005524">
    <property type="term" value="F:ATP binding"/>
    <property type="evidence" value="ECO:0007669"/>
    <property type="project" value="UniProtKB-KW"/>
</dbReference>
<dbReference type="InterPro" id="IPR011006">
    <property type="entry name" value="CheY-like_superfamily"/>
</dbReference>
<dbReference type="InterPro" id="IPR058031">
    <property type="entry name" value="AAA_lid_NorR"/>
</dbReference>
<evidence type="ECO:0000256" key="1">
    <source>
        <dbReference type="ARBA" id="ARBA00022553"/>
    </source>
</evidence>
<gene>
    <name evidence="11" type="ORF">FDQ92_08325</name>
</gene>
<evidence type="ECO:0000256" key="3">
    <source>
        <dbReference type="ARBA" id="ARBA00022840"/>
    </source>
</evidence>
<dbReference type="Pfam" id="PF25601">
    <property type="entry name" value="AAA_lid_14"/>
    <property type="match status" value="1"/>
</dbReference>
<dbReference type="InterPro" id="IPR002197">
    <property type="entry name" value="HTH_Fis"/>
</dbReference>
<dbReference type="Gene3D" id="3.40.50.2300">
    <property type="match status" value="1"/>
</dbReference>
<dbReference type="InterPro" id="IPR025944">
    <property type="entry name" value="Sigma_54_int_dom_CS"/>
</dbReference>
<dbReference type="Gene3D" id="1.10.10.60">
    <property type="entry name" value="Homeodomain-like"/>
    <property type="match status" value="1"/>
</dbReference>
<dbReference type="PROSITE" id="PS00675">
    <property type="entry name" value="SIGMA54_INTERACT_1"/>
    <property type="match status" value="1"/>
</dbReference>
<dbReference type="PANTHER" id="PTHR32071:SF113">
    <property type="entry name" value="ALGINATE BIOSYNTHESIS TRANSCRIPTIONAL REGULATORY PROTEIN ALGB"/>
    <property type="match status" value="1"/>
</dbReference>
<feature type="domain" description="Sigma-54 factor interaction" evidence="9">
    <location>
        <begin position="145"/>
        <end position="374"/>
    </location>
</feature>
<dbReference type="GO" id="GO:0043565">
    <property type="term" value="F:sequence-specific DNA binding"/>
    <property type="evidence" value="ECO:0007669"/>
    <property type="project" value="InterPro"/>
</dbReference>
<evidence type="ECO:0000259" key="9">
    <source>
        <dbReference type="PROSITE" id="PS50045"/>
    </source>
</evidence>
<evidence type="ECO:0000256" key="2">
    <source>
        <dbReference type="ARBA" id="ARBA00022741"/>
    </source>
</evidence>
<dbReference type="KEGG" id="dax:FDQ92_08325"/>
<dbReference type="SMART" id="SM00448">
    <property type="entry name" value="REC"/>
    <property type="match status" value="1"/>
</dbReference>
<dbReference type="PROSITE" id="PS00688">
    <property type="entry name" value="SIGMA54_INTERACT_3"/>
    <property type="match status" value="1"/>
</dbReference>
<dbReference type="PROSITE" id="PS50045">
    <property type="entry name" value="SIGMA54_INTERACT_4"/>
    <property type="match status" value="1"/>
</dbReference>
<dbReference type="InterPro" id="IPR025662">
    <property type="entry name" value="Sigma_54_int_dom_ATP-bd_1"/>
</dbReference>
<proteinExistence type="predicted"/>
<dbReference type="AlphaFoldDB" id="A0A4P8L342"/>
<evidence type="ECO:0000256" key="6">
    <source>
        <dbReference type="ARBA" id="ARBA00023125"/>
    </source>
</evidence>
<dbReference type="GO" id="GO:0006355">
    <property type="term" value="P:regulation of DNA-templated transcription"/>
    <property type="evidence" value="ECO:0007669"/>
    <property type="project" value="InterPro"/>
</dbReference>
<accession>A0A4P8L342</accession>
<evidence type="ECO:0000313" key="12">
    <source>
        <dbReference type="Proteomes" id="UP000298602"/>
    </source>
</evidence>
<dbReference type="EMBL" id="CP040098">
    <property type="protein sequence ID" value="QCQ22164.1"/>
    <property type="molecule type" value="Genomic_DNA"/>
</dbReference>
<dbReference type="SMART" id="SM00382">
    <property type="entry name" value="AAA"/>
    <property type="match status" value="1"/>
</dbReference>
<keyword evidence="2" id="KW-0547">Nucleotide-binding</keyword>
<keyword evidence="1 8" id="KW-0597">Phosphoprotein</keyword>
<dbReference type="InterPro" id="IPR025943">
    <property type="entry name" value="Sigma_54_int_dom_ATP-bd_2"/>
</dbReference>
<keyword evidence="3" id="KW-0067">ATP-binding</keyword>
<keyword evidence="6" id="KW-0238">DNA-binding</keyword>
<evidence type="ECO:0000256" key="8">
    <source>
        <dbReference type="PROSITE-ProRule" id="PRU00169"/>
    </source>
</evidence>
<feature type="modified residue" description="4-aspartylphosphate" evidence="8">
    <location>
        <position position="59"/>
    </location>
</feature>
<evidence type="ECO:0000256" key="4">
    <source>
        <dbReference type="ARBA" id="ARBA00023012"/>
    </source>
</evidence>
<dbReference type="PANTHER" id="PTHR32071">
    <property type="entry name" value="TRANSCRIPTIONAL REGULATORY PROTEIN"/>
    <property type="match status" value="1"/>
</dbReference>
<dbReference type="Proteomes" id="UP000298602">
    <property type="component" value="Chromosome"/>
</dbReference>
<dbReference type="InterPro" id="IPR001789">
    <property type="entry name" value="Sig_transdc_resp-reg_receiver"/>
</dbReference>
<keyword evidence="12" id="KW-1185">Reference proteome</keyword>
<evidence type="ECO:0000313" key="11">
    <source>
        <dbReference type="EMBL" id="QCQ22164.1"/>
    </source>
</evidence>
<dbReference type="PRINTS" id="PR01590">
    <property type="entry name" value="HTHFIS"/>
</dbReference>
<dbReference type="InterPro" id="IPR003593">
    <property type="entry name" value="AAA+_ATPase"/>
</dbReference>
<evidence type="ECO:0000256" key="7">
    <source>
        <dbReference type="ARBA" id="ARBA00023163"/>
    </source>
</evidence>
<dbReference type="OrthoDB" id="9814761at2"/>
<dbReference type="FunFam" id="3.40.50.2300:FF:000018">
    <property type="entry name" value="DNA-binding transcriptional regulator NtrC"/>
    <property type="match status" value="1"/>
</dbReference>
<dbReference type="InterPro" id="IPR009057">
    <property type="entry name" value="Homeodomain-like_sf"/>
</dbReference>
<evidence type="ECO:0000259" key="10">
    <source>
        <dbReference type="PROSITE" id="PS50110"/>
    </source>
</evidence>
<dbReference type="InterPro" id="IPR027417">
    <property type="entry name" value="P-loop_NTPase"/>
</dbReference>
<dbReference type="CDD" id="cd00009">
    <property type="entry name" value="AAA"/>
    <property type="match status" value="1"/>
</dbReference>
<dbReference type="SUPFAM" id="SSF46689">
    <property type="entry name" value="Homeodomain-like"/>
    <property type="match status" value="1"/>
</dbReference>
<dbReference type="InterPro" id="IPR002078">
    <property type="entry name" value="Sigma_54_int"/>
</dbReference>